<dbReference type="InterPro" id="IPR036259">
    <property type="entry name" value="MFS_trans_sf"/>
</dbReference>
<feature type="transmembrane region" description="Helical" evidence="7">
    <location>
        <begin position="83"/>
        <end position="102"/>
    </location>
</feature>
<evidence type="ECO:0000313" key="10">
    <source>
        <dbReference type="Proteomes" id="UP000294498"/>
    </source>
</evidence>
<feature type="transmembrane region" description="Helical" evidence="7">
    <location>
        <begin position="148"/>
        <end position="173"/>
    </location>
</feature>
<comment type="subcellular location">
    <subcellularLocation>
        <location evidence="1">Cell membrane</location>
        <topology evidence="1">Multi-pass membrane protein</topology>
    </subcellularLocation>
</comment>
<dbReference type="InterPro" id="IPR020846">
    <property type="entry name" value="MFS_dom"/>
</dbReference>
<dbReference type="AlphaFoldDB" id="A0A4V3GM05"/>
<dbReference type="OrthoDB" id="9775268at2"/>
<evidence type="ECO:0000256" key="4">
    <source>
        <dbReference type="ARBA" id="ARBA00022692"/>
    </source>
</evidence>
<evidence type="ECO:0000256" key="6">
    <source>
        <dbReference type="ARBA" id="ARBA00023136"/>
    </source>
</evidence>
<evidence type="ECO:0000256" key="2">
    <source>
        <dbReference type="ARBA" id="ARBA00022448"/>
    </source>
</evidence>
<dbReference type="EMBL" id="SODV01000001">
    <property type="protein sequence ID" value="TDX01533.1"/>
    <property type="molecule type" value="Genomic_DNA"/>
</dbReference>
<dbReference type="SUPFAM" id="SSF103473">
    <property type="entry name" value="MFS general substrate transporter"/>
    <property type="match status" value="1"/>
</dbReference>
<dbReference type="InterPro" id="IPR010290">
    <property type="entry name" value="TM_effector"/>
</dbReference>
<proteinExistence type="predicted"/>
<feature type="transmembrane region" description="Helical" evidence="7">
    <location>
        <begin position="317"/>
        <end position="339"/>
    </location>
</feature>
<keyword evidence="3" id="KW-1003">Cell membrane</keyword>
<comment type="caution">
    <text evidence="9">The sequence shown here is derived from an EMBL/GenBank/DDBJ whole genome shotgun (WGS) entry which is preliminary data.</text>
</comment>
<feature type="transmembrane region" description="Helical" evidence="7">
    <location>
        <begin position="179"/>
        <end position="198"/>
    </location>
</feature>
<dbReference type="RefSeq" id="WP_133994150.1">
    <property type="nucleotide sequence ID" value="NZ_SODV01000001.1"/>
</dbReference>
<accession>A0A4V3GM05</accession>
<feature type="transmembrane region" description="Helical" evidence="7">
    <location>
        <begin position="231"/>
        <end position="251"/>
    </location>
</feature>
<feature type="transmembrane region" description="Helical" evidence="7">
    <location>
        <begin position="293"/>
        <end position="311"/>
    </location>
</feature>
<keyword evidence="2" id="KW-0813">Transport</keyword>
<reference evidence="9 10" key="1">
    <citation type="submission" date="2019-03" db="EMBL/GenBank/DDBJ databases">
        <title>Genomic Encyclopedia of Type Strains, Phase IV (KMG-IV): sequencing the most valuable type-strain genomes for metagenomic binning, comparative biology and taxonomic classification.</title>
        <authorList>
            <person name="Goeker M."/>
        </authorList>
    </citation>
    <scope>NUCLEOTIDE SEQUENCE [LARGE SCALE GENOMIC DNA]</scope>
    <source>
        <strain evidence="9 10">DSM 100059</strain>
    </source>
</reference>
<keyword evidence="6 7" id="KW-0472">Membrane</keyword>
<keyword evidence="5 7" id="KW-1133">Transmembrane helix</keyword>
<gene>
    <name evidence="9" type="ORF">EDB95_2573</name>
</gene>
<feature type="transmembrane region" description="Helical" evidence="7">
    <location>
        <begin position="351"/>
        <end position="373"/>
    </location>
</feature>
<dbReference type="CDD" id="cd06173">
    <property type="entry name" value="MFS_MefA_like"/>
    <property type="match status" value="1"/>
</dbReference>
<dbReference type="PANTHER" id="PTHR23513:SF11">
    <property type="entry name" value="STAPHYLOFERRIN A TRANSPORTER"/>
    <property type="match status" value="1"/>
</dbReference>
<dbReference type="GO" id="GO:0005886">
    <property type="term" value="C:plasma membrane"/>
    <property type="evidence" value="ECO:0007669"/>
    <property type="project" value="UniProtKB-SubCell"/>
</dbReference>
<evidence type="ECO:0000313" key="9">
    <source>
        <dbReference type="EMBL" id="TDX01533.1"/>
    </source>
</evidence>
<protein>
    <submittedName>
        <fullName evidence="9">Transmembrane secretion effector</fullName>
    </submittedName>
</protein>
<organism evidence="9 10">
    <name type="scientific">Dinghuibacter silviterrae</name>
    <dbReference type="NCBI Taxonomy" id="1539049"/>
    <lineage>
        <taxon>Bacteria</taxon>
        <taxon>Pseudomonadati</taxon>
        <taxon>Bacteroidota</taxon>
        <taxon>Chitinophagia</taxon>
        <taxon>Chitinophagales</taxon>
        <taxon>Chitinophagaceae</taxon>
        <taxon>Dinghuibacter</taxon>
    </lineage>
</organism>
<evidence type="ECO:0000259" key="8">
    <source>
        <dbReference type="PROSITE" id="PS50850"/>
    </source>
</evidence>
<feature type="transmembrane region" description="Helical" evidence="7">
    <location>
        <begin position="379"/>
        <end position="400"/>
    </location>
</feature>
<evidence type="ECO:0000256" key="3">
    <source>
        <dbReference type="ARBA" id="ARBA00022475"/>
    </source>
</evidence>
<dbReference type="Proteomes" id="UP000294498">
    <property type="component" value="Unassembled WGS sequence"/>
</dbReference>
<dbReference type="Pfam" id="PF05977">
    <property type="entry name" value="MFS_3"/>
    <property type="match status" value="1"/>
</dbReference>
<dbReference type="PROSITE" id="PS50850">
    <property type="entry name" value="MFS"/>
    <property type="match status" value="1"/>
</dbReference>
<evidence type="ECO:0000256" key="7">
    <source>
        <dbReference type="SAM" id="Phobius"/>
    </source>
</evidence>
<feature type="transmembrane region" description="Helical" evidence="7">
    <location>
        <begin position="20"/>
        <end position="44"/>
    </location>
</feature>
<dbReference type="Gene3D" id="1.20.1250.20">
    <property type="entry name" value="MFS general substrate transporter like domains"/>
    <property type="match status" value="1"/>
</dbReference>
<keyword evidence="4 7" id="KW-0812">Transmembrane</keyword>
<sequence>MKKISDWSVFRAFRSRNYLLYFFGRAITQFGTWMQRTAVVWVIYSITQSAFWTGVTFFAEQFPAFLFSFAGGVVADRHDRIKVIRITQVASMIQAVSLAVLVYTGHKVVWEILTLSVILGIINAFDVPARQSLVHLVVADPSDLPNAVSLTTATASLALLLGPALSMFILTAWGASACFLINAASFGGVIVSLLLMKLPPYQQKKTDKHVLSEFWEGFVYVWKTPELGHTILMLAIVSLLVQSYSTVLPVFAKVVFHGGASTYGYITSGVGVGALLGTVFLASRKPDAHLKRILFISTLAMGIGLVCFASIKNFPAAMLFVVLAGFGGMTLVTACNILVQSESEPHMRGRAIGILLMAIFGLMPPGSLLVGWVSQHVGAPVTVLTQGVIAIVVALAFRWVSFPGWQTAFRQGPGH</sequence>
<dbReference type="GO" id="GO:0022857">
    <property type="term" value="F:transmembrane transporter activity"/>
    <property type="evidence" value="ECO:0007669"/>
    <property type="project" value="InterPro"/>
</dbReference>
<feature type="transmembrane region" description="Helical" evidence="7">
    <location>
        <begin position="50"/>
        <end position="71"/>
    </location>
</feature>
<dbReference type="PANTHER" id="PTHR23513">
    <property type="entry name" value="INTEGRAL MEMBRANE EFFLUX PROTEIN-RELATED"/>
    <property type="match status" value="1"/>
</dbReference>
<keyword evidence="10" id="KW-1185">Reference proteome</keyword>
<feature type="domain" description="Major facilitator superfamily (MFS) profile" evidence="8">
    <location>
        <begin position="221"/>
        <end position="415"/>
    </location>
</feature>
<feature type="transmembrane region" description="Helical" evidence="7">
    <location>
        <begin position="263"/>
        <end position="281"/>
    </location>
</feature>
<evidence type="ECO:0000256" key="5">
    <source>
        <dbReference type="ARBA" id="ARBA00022989"/>
    </source>
</evidence>
<evidence type="ECO:0000256" key="1">
    <source>
        <dbReference type="ARBA" id="ARBA00004651"/>
    </source>
</evidence>
<name>A0A4V3GM05_9BACT</name>
<feature type="transmembrane region" description="Helical" evidence="7">
    <location>
        <begin position="108"/>
        <end position="127"/>
    </location>
</feature>